<accession>A0A0G1CFT2</accession>
<dbReference type="AlphaFoldDB" id="A0A0G1CFT2"/>
<reference evidence="1 2" key="1">
    <citation type="journal article" date="2015" name="Nature">
        <title>rRNA introns, odd ribosomes, and small enigmatic genomes across a large radiation of phyla.</title>
        <authorList>
            <person name="Brown C.T."/>
            <person name="Hug L.A."/>
            <person name="Thomas B.C."/>
            <person name="Sharon I."/>
            <person name="Castelle C.J."/>
            <person name="Singh A."/>
            <person name="Wilkins M.J."/>
            <person name="Williams K.H."/>
            <person name="Banfield J.F."/>
        </authorList>
    </citation>
    <scope>NUCLEOTIDE SEQUENCE [LARGE SCALE GENOMIC DNA]</scope>
</reference>
<name>A0A0G1CFT2_9BACT</name>
<sequence>MDKAPQPTPLETVLRAKVFILGGVEYRYEDPLDAASAIKAGFTPLGMEYESYRDYPETSSVGGRPTADGMQIEIRKYTPDDKMLAIKGHLNKDYTQLTQVCNFQAGTN</sequence>
<organism evidence="1 2">
    <name type="scientific">Candidatus Gottesmanbacteria bacterium GW2011_GWB1_43_11</name>
    <dbReference type="NCBI Taxonomy" id="1618446"/>
    <lineage>
        <taxon>Bacteria</taxon>
        <taxon>Candidatus Gottesmaniibacteriota</taxon>
    </lineage>
</organism>
<protein>
    <submittedName>
        <fullName evidence="1">Uncharacterized protein</fullName>
    </submittedName>
</protein>
<proteinExistence type="predicted"/>
<comment type="caution">
    <text evidence="1">The sequence shown here is derived from an EMBL/GenBank/DDBJ whole genome shotgun (WGS) entry which is preliminary data.</text>
</comment>
<evidence type="ECO:0000313" key="1">
    <source>
        <dbReference type="EMBL" id="KKS84334.1"/>
    </source>
</evidence>
<dbReference type="EMBL" id="LCFD01000032">
    <property type="protein sequence ID" value="KKS84334.1"/>
    <property type="molecule type" value="Genomic_DNA"/>
</dbReference>
<dbReference type="Proteomes" id="UP000034050">
    <property type="component" value="Unassembled WGS sequence"/>
</dbReference>
<evidence type="ECO:0000313" key="2">
    <source>
        <dbReference type="Proteomes" id="UP000034050"/>
    </source>
</evidence>
<gene>
    <name evidence="1" type="ORF">UV61_C0032G0010</name>
</gene>